<gene>
    <name evidence="3" type="ORF">K6Y31_09220</name>
</gene>
<accession>A0ABS8WCC7</accession>
<proteinExistence type="predicted"/>
<dbReference type="RefSeq" id="WP_233052506.1">
    <property type="nucleotide sequence ID" value="NZ_JAIMJA010000008.1"/>
</dbReference>
<name>A0ABS8WCC7_9GAMM</name>
<comment type="caution">
    <text evidence="3">The sequence shown here is derived from an EMBL/GenBank/DDBJ whole genome shotgun (WGS) entry which is preliminary data.</text>
</comment>
<dbReference type="Pfam" id="PF05137">
    <property type="entry name" value="PilN"/>
    <property type="match status" value="1"/>
</dbReference>
<keyword evidence="2" id="KW-0472">Membrane</keyword>
<evidence type="ECO:0000256" key="2">
    <source>
        <dbReference type="SAM" id="Phobius"/>
    </source>
</evidence>
<dbReference type="EMBL" id="JAIMJA010000008">
    <property type="protein sequence ID" value="MCE2594995.1"/>
    <property type="molecule type" value="Genomic_DNA"/>
</dbReference>
<dbReference type="InterPro" id="IPR007813">
    <property type="entry name" value="PilN"/>
</dbReference>
<evidence type="ECO:0000256" key="1">
    <source>
        <dbReference type="SAM" id="Coils"/>
    </source>
</evidence>
<keyword evidence="2" id="KW-0812">Transmembrane</keyword>
<dbReference type="PANTHER" id="PTHR40278">
    <property type="entry name" value="DNA UTILIZATION PROTEIN HOFN"/>
    <property type="match status" value="1"/>
</dbReference>
<feature type="coiled-coil region" evidence="1">
    <location>
        <begin position="47"/>
        <end position="94"/>
    </location>
</feature>
<reference evidence="3 4" key="1">
    <citation type="journal article" date="2022" name="Environ. Microbiol. Rep.">
        <title>Eco-phylogenetic analyses reveal divergent evolution of vitamin B12 metabolism in the marine bacterial family 'Psychromonadaceae'.</title>
        <authorList>
            <person name="Jin X."/>
            <person name="Yang Y."/>
            <person name="Cao H."/>
            <person name="Gao B."/>
            <person name="Zhao Z."/>
        </authorList>
    </citation>
    <scope>NUCLEOTIDE SEQUENCE [LARGE SCALE GENOMIC DNA]</scope>
    <source>
        <strain evidence="3 4">MKS20</strain>
    </source>
</reference>
<dbReference type="InterPro" id="IPR052534">
    <property type="entry name" value="Extracell_DNA_Util/SecSys_Comp"/>
</dbReference>
<dbReference type="Proteomes" id="UP001201273">
    <property type="component" value="Unassembled WGS sequence"/>
</dbReference>
<keyword evidence="1" id="KW-0175">Coiled coil</keyword>
<protein>
    <submittedName>
        <fullName evidence="3">PilN domain-containing protein</fullName>
    </submittedName>
</protein>
<keyword evidence="4" id="KW-1185">Reference proteome</keyword>
<dbReference type="PANTHER" id="PTHR40278:SF2">
    <property type="entry name" value="TYPE IV PILUS INNER MEMBRANE COMPONENT PILN"/>
    <property type="match status" value="1"/>
</dbReference>
<sequence>MSNINLLPWREEQRKRKEKDFYGLLFLVCLVTGALMFGGKIYLDGEIETQNQRNAFLNNEISVLDRQIAEIKNIKEKKAEVEKRINLIQQLQERRNWPTDLFNLLPDITPNGVFLESLSFNDVKIAVDGKGESQSRISRMFRNIEESSRVGNESLGGIYAAETKPIKLFKFDMDFEVLSKVAKEPVAGGAQ</sequence>
<feature type="transmembrane region" description="Helical" evidence="2">
    <location>
        <begin position="21"/>
        <end position="43"/>
    </location>
</feature>
<organism evidence="3 4">
    <name type="scientific">Motilimonas cestriensis</name>
    <dbReference type="NCBI Taxonomy" id="2742685"/>
    <lineage>
        <taxon>Bacteria</taxon>
        <taxon>Pseudomonadati</taxon>
        <taxon>Pseudomonadota</taxon>
        <taxon>Gammaproteobacteria</taxon>
        <taxon>Alteromonadales</taxon>
        <taxon>Alteromonadales genera incertae sedis</taxon>
        <taxon>Motilimonas</taxon>
    </lineage>
</organism>
<keyword evidence="2" id="KW-1133">Transmembrane helix</keyword>
<evidence type="ECO:0000313" key="4">
    <source>
        <dbReference type="Proteomes" id="UP001201273"/>
    </source>
</evidence>
<evidence type="ECO:0000313" key="3">
    <source>
        <dbReference type="EMBL" id="MCE2594995.1"/>
    </source>
</evidence>